<protein>
    <submittedName>
        <fullName evidence="2">Uncharacterized protein</fullName>
    </submittedName>
</protein>
<proteinExistence type="predicted"/>
<feature type="region of interest" description="Disordered" evidence="1">
    <location>
        <begin position="1"/>
        <end position="24"/>
    </location>
</feature>
<comment type="caution">
    <text evidence="2">The sequence shown here is derived from an EMBL/GenBank/DDBJ whole genome shotgun (WGS) entry which is preliminary data.</text>
</comment>
<reference evidence="2 3" key="1">
    <citation type="journal article" date="2021" name="Commun. Biol.">
        <title>The genome of Shorea leprosula (Dipterocarpaceae) highlights the ecological relevance of drought in aseasonal tropical rainforests.</title>
        <authorList>
            <person name="Ng K.K.S."/>
            <person name="Kobayashi M.J."/>
            <person name="Fawcett J.A."/>
            <person name="Hatakeyama M."/>
            <person name="Paape T."/>
            <person name="Ng C.H."/>
            <person name="Ang C.C."/>
            <person name="Tnah L.H."/>
            <person name="Lee C.T."/>
            <person name="Nishiyama T."/>
            <person name="Sese J."/>
            <person name="O'Brien M.J."/>
            <person name="Copetti D."/>
            <person name="Mohd Noor M.I."/>
            <person name="Ong R.C."/>
            <person name="Putra M."/>
            <person name="Sireger I.Z."/>
            <person name="Indrioko S."/>
            <person name="Kosugi Y."/>
            <person name="Izuno A."/>
            <person name="Isagi Y."/>
            <person name="Lee S.L."/>
            <person name="Shimizu K.K."/>
        </authorList>
    </citation>
    <scope>NUCLEOTIDE SEQUENCE [LARGE SCALE GENOMIC DNA]</scope>
    <source>
        <strain evidence="2">214</strain>
    </source>
</reference>
<accession>A0AAV5IG30</accession>
<gene>
    <name evidence="2" type="ORF">SLEP1_g11122</name>
</gene>
<keyword evidence="3" id="KW-1185">Reference proteome</keyword>
<sequence length="55" mass="6178">MEMPEFVYDHDKEPENCPIMDYGLESDHPGPSIYSASPVDPSVSNSMYHSTRCIA</sequence>
<dbReference type="EMBL" id="BPVZ01000012">
    <property type="protein sequence ID" value="GKU98070.1"/>
    <property type="molecule type" value="Genomic_DNA"/>
</dbReference>
<dbReference type="Proteomes" id="UP001054252">
    <property type="component" value="Unassembled WGS sequence"/>
</dbReference>
<name>A0AAV5IG30_9ROSI</name>
<evidence type="ECO:0000256" key="1">
    <source>
        <dbReference type="SAM" id="MobiDB-lite"/>
    </source>
</evidence>
<evidence type="ECO:0000313" key="3">
    <source>
        <dbReference type="Proteomes" id="UP001054252"/>
    </source>
</evidence>
<dbReference type="AlphaFoldDB" id="A0AAV5IG30"/>
<evidence type="ECO:0000313" key="2">
    <source>
        <dbReference type="EMBL" id="GKU98070.1"/>
    </source>
</evidence>
<organism evidence="2 3">
    <name type="scientific">Rubroshorea leprosula</name>
    <dbReference type="NCBI Taxonomy" id="152421"/>
    <lineage>
        <taxon>Eukaryota</taxon>
        <taxon>Viridiplantae</taxon>
        <taxon>Streptophyta</taxon>
        <taxon>Embryophyta</taxon>
        <taxon>Tracheophyta</taxon>
        <taxon>Spermatophyta</taxon>
        <taxon>Magnoliopsida</taxon>
        <taxon>eudicotyledons</taxon>
        <taxon>Gunneridae</taxon>
        <taxon>Pentapetalae</taxon>
        <taxon>rosids</taxon>
        <taxon>malvids</taxon>
        <taxon>Malvales</taxon>
        <taxon>Dipterocarpaceae</taxon>
        <taxon>Rubroshorea</taxon>
    </lineage>
</organism>